<evidence type="ECO:0000313" key="2">
    <source>
        <dbReference type="EMBL" id="BAD17423.1"/>
    </source>
</evidence>
<feature type="compositionally biased region" description="Basic and acidic residues" evidence="1">
    <location>
        <begin position="1"/>
        <end position="13"/>
    </location>
</feature>
<dbReference type="Proteomes" id="UP000000763">
    <property type="component" value="Chromosome 2"/>
</dbReference>
<feature type="compositionally biased region" description="Basic and acidic residues" evidence="1">
    <location>
        <begin position="46"/>
        <end position="55"/>
    </location>
</feature>
<accession>Q6YY77</accession>
<reference evidence="3" key="2">
    <citation type="journal article" date="2008" name="Nucleic Acids Res.">
        <title>The rice annotation project database (RAP-DB): 2008 update.</title>
        <authorList>
            <consortium name="The rice annotation project (RAP)"/>
        </authorList>
    </citation>
    <scope>GENOME REANNOTATION</scope>
    <source>
        <strain evidence="3">cv. Nipponbare</strain>
    </source>
</reference>
<sequence>MEEGREHARHGGGDESGATDGEGGERARHGGGGESGVTGEATGGEGGERAWHEGGGESDATSARAVSAPGMETEERAARPAARVASAPGMETEVRVAEAFAALVLHPRLMLPRWLAAAADVVEWREPHWLDLAINEELASTAAPSPPGKRASWARLDSALTNGLELCMRYRIRRAAAHSDLTAVPSTGGCARPLRRRPL</sequence>
<feature type="compositionally biased region" description="Gly residues" evidence="1">
    <location>
        <begin position="30"/>
        <end position="45"/>
    </location>
</feature>
<organism evidence="2 3">
    <name type="scientific">Oryza sativa subsp. japonica</name>
    <name type="common">Rice</name>
    <dbReference type="NCBI Taxonomy" id="39947"/>
    <lineage>
        <taxon>Eukaryota</taxon>
        <taxon>Viridiplantae</taxon>
        <taxon>Streptophyta</taxon>
        <taxon>Embryophyta</taxon>
        <taxon>Tracheophyta</taxon>
        <taxon>Spermatophyta</taxon>
        <taxon>Magnoliopsida</taxon>
        <taxon>Liliopsida</taxon>
        <taxon>Poales</taxon>
        <taxon>Poaceae</taxon>
        <taxon>BOP clade</taxon>
        <taxon>Oryzoideae</taxon>
        <taxon>Oryzeae</taxon>
        <taxon>Oryzinae</taxon>
        <taxon>Oryza</taxon>
        <taxon>Oryza sativa</taxon>
    </lineage>
</organism>
<protein>
    <submittedName>
        <fullName evidence="2">Uncharacterized protein</fullName>
    </submittedName>
</protein>
<gene>
    <name evidence="2" type="primary">OSJNBa0006O15.25</name>
</gene>
<name>Q6YY77_ORYSJ</name>
<feature type="region of interest" description="Disordered" evidence="1">
    <location>
        <begin position="1"/>
        <end position="85"/>
    </location>
</feature>
<proteinExistence type="predicted"/>
<evidence type="ECO:0000256" key="1">
    <source>
        <dbReference type="SAM" id="MobiDB-lite"/>
    </source>
</evidence>
<reference evidence="3" key="1">
    <citation type="journal article" date="2005" name="Nature">
        <title>The map-based sequence of the rice genome.</title>
        <authorList>
            <consortium name="International rice genome sequencing project (IRGSP)"/>
            <person name="Matsumoto T."/>
            <person name="Wu J."/>
            <person name="Kanamori H."/>
            <person name="Katayose Y."/>
            <person name="Fujisawa M."/>
            <person name="Namiki N."/>
            <person name="Mizuno H."/>
            <person name="Yamamoto K."/>
            <person name="Antonio B.A."/>
            <person name="Baba T."/>
            <person name="Sakata K."/>
            <person name="Nagamura Y."/>
            <person name="Aoki H."/>
            <person name="Arikawa K."/>
            <person name="Arita K."/>
            <person name="Bito T."/>
            <person name="Chiden Y."/>
            <person name="Fujitsuka N."/>
            <person name="Fukunaka R."/>
            <person name="Hamada M."/>
            <person name="Harada C."/>
            <person name="Hayashi A."/>
            <person name="Hijishita S."/>
            <person name="Honda M."/>
            <person name="Hosokawa S."/>
            <person name="Ichikawa Y."/>
            <person name="Idonuma A."/>
            <person name="Iijima M."/>
            <person name="Ikeda M."/>
            <person name="Ikeno M."/>
            <person name="Ito K."/>
            <person name="Ito S."/>
            <person name="Ito T."/>
            <person name="Ito Y."/>
            <person name="Ito Y."/>
            <person name="Iwabuchi A."/>
            <person name="Kamiya K."/>
            <person name="Karasawa W."/>
            <person name="Kurita K."/>
            <person name="Katagiri S."/>
            <person name="Kikuta A."/>
            <person name="Kobayashi H."/>
            <person name="Kobayashi N."/>
            <person name="Machita K."/>
            <person name="Maehara T."/>
            <person name="Masukawa M."/>
            <person name="Mizubayashi T."/>
            <person name="Mukai Y."/>
            <person name="Nagasaki H."/>
            <person name="Nagata Y."/>
            <person name="Naito S."/>
            <person name="Nakashima M."/>
            <person name="Nakama Y."/>
            <person name="Nakamichi Y."/>
            <person name="Nakamura M."/>
            <person name="Meguro A."/>
            <person name="Negishi M."/>
            <person name="Ohta I."/>
            <person name="Ohta T."/>
            <person name="Okamoto M."/>
            <person name="Ono N."/>
            <person name="Saji S."/>
            <person name="Sakaguchi M."/>
            <person name="Sakai K."/>
            <person name="Shibata M."/>
            <person name="Shimokawa T."/>
            <person name="Song J."/>
            <person name="Takazaki Y."/>
            <person name="Terasawa K."/>
            <person name="Tsugane M."/>
            <person name="Tsuji K."/>
            <person name="Ueda S."/>
            <person name="Waki K."/>
            <person name="Yamagata H."/>
            <person name="Yamamoto M."/>
            <person name="Yamamoto S."/>
            <person name="Yamane H."/>
            <person name="Yoshiki S."/>
            <person name="Yoshihara R."/>
            <person name="Yukawa K."/>
            <person name="Zhong H."/>
            <person name="Yano M."/>
            <person name="Yuan Q."/>
            <person name="Ouyang S."/>
            <person name="Liu J."/>
            <person name="Jones K.M."/>
            <person name="Gansberger K."/>
            <person name="Moffat K."/>
            <person name="Hill J."/>
            <person name="Bera J."/>
            <person name="Fadrosh D."/>
            <person name="Jin S."/>
            <person name="Johri S."/>
            <person name="Kim M."/>
            <person name="Overton L."/>
            <person name="Reardon M."/>
            <person name="Tsitrin T."/>
            <person name="Vuong H."/>
            <person name="Weaver B."/>
            <person name="Ciecko A."/>
            <person name="Tallon L."/>
            <person name="Jackson J."/>
            <person name="Pai G."/>
            <person name="Aken S.V."/>
            <person name="Utterback T."/>
            <person name="Reidmuller S."/>
            <person name="Feldblyum T."/>
            <person name="Hsiao J."/>
            <person name="Zismann V."/>
            <person name="Iobst S."/>
            <person name="de Vazeille A.R."/>
            <person name="Buell C.R."/>
            <person name="Ying K."/>
            <person name="Li Y."/>
            <person name="Lu T."/>
            <person name="Huang Y."/>
            <person name="Zhao Q."/>
            <person name="Feng Q."/>
            <person name="Zhang L."/>
            <person name="Zhu J."/>
            <person name="Weng Q."/>
            <person name="Mu J."/>
            <person name="Lu Y."/>
            <person name="Fan D."/>
            <person name="Liu Y."/>
            <person name="Guan J."/>
            <person name="Zhang Y."/>
            <person name="Yu S."/>
            <person name="Liu X."/>
            <person name="Zhang Y."/>
            <person name="Hong G."/>
            <person name="Han B."/>
            <person name="Choisne N."/>
            <person name="Demange N."/>
            <person name="Orjeda G."/>
            <person name="Samain S."/>
            <person name="Cattolico L."/>
            <person name="Pelletier E."/>
            <person name="Couloux A."/>
            <person name="Segurens B."/>
            <person name="Wincker P."/>
            <person name="D'Hont A."/>
            <person name="Scarpelli C."/>
            <person name="Weissenbach J."/>
            <person name="Salanoubat M."/>
            <person name="Quetier F."/>
            <person name="Yu Y."/>
            <person name="Kim H.R."/>
            <person name="Rambo T."/>
            <person name="Currie J."/>
            <person name="Collura K."/>
            <person name="Luo M."/>
            <person name="Yang T."/>
            <person name="Ammiraju J.S.S."/>
            <person name="Engler F."/>
            <person name="Soderlund C."/>
            <person name="Wing R.A."/>
            <person name="Palmer L.E."/>
            <person name="de la Bastide M."/>
            <person name="Spiegel L."/>
            <person name="Nascimento L."/>
            <person name="Zutavern T."/>
            <person name="O'Shaughnessy A."/>
            <person name="Dike S."/>
            <person name="Dedhia N."/>
            <person name="Preston R."/>
            <person name="Balija V."/>
            <person name="McCombie W.R."/>
            <person name="Chow T."/>
            <person name="Chen H."/>
            <person name="Chung M."/>
            <person name="Chen C."/>
            <person name="Shaw J."/>
            <person name="Wu H."/>
            <person name="Hsiao K."/>
            <person name="Chao Y."/>
            <person name="Chu M."/>
            <person name="Cheng C."/>
            <person name="Hour A."/>
            <person name="Lee P."/>
            <person name="Lin S."/>
            <person name="Lin Y."/>
            <person name="Liou J."/>
            <person name="Liu S."/>
            <person name="Hsing Y."/>
            <person name="Raghuvanshi S."/>
            <person name="Mohanty A."/>
            <person name="Bharti A.K."/>
            <person name="Gaur A."/>
            <person name="Gupta V."/>
            <person name="Kumar D."/>
            <person name="Ravi V."/>
            <person name="Vij S."/>
            <person name="Kapur A."/>
            <person name="Khurana P."/>
            <person name="Khurana P."/>
            <person name="Khurana J.P."/>
            <person name="Tyagi A.K."/>
            <person name="Gaikwad K."/>
            <person name="Singh A."/>
            <person name="Dalal V."/>
            <person name="Srivastava S."/>
            <person name="Dixit A."/>
            <person name="Pal A.K."/>
            <person name="Ghazi I.A."/>
            <person name="Yadav M."/>
            <person name="Pandit A."/>
            <person name="Bhargava A."/>
            <person name="Sureshbabu K."/>
            <person name="Batra K."/>
            <person name="Sharma T.R."/>
            <person name="Mohapatra T."/>
            <person name="Singh N.K."/>
            <person name="Messing J."/>
            <person name="Nelson A.B."/>
            <person name="Fuks G."/>
            <person name="Kavchok S."/>
            <person name="Keizer G."/>
            <person name="Linton E."/>
            <person name="Llaca V."/>
            <person name="Song R."/>
            <person name="Tanyolac B."/>
            <person name="Young S."/>
            <person name="Ho-Il K."/>
            <person name="Hahn J.H."/>
            <person name="Sangsakoo G."/>
            <person name="Vanavichit A."/>
            <person name="de Mattos Luiz.A.T."/>
            <person name="Zimmer P.D."/>
            <person name="Malone G."/>
            <person name="Dellagostin O."/>
            <person name="de Oliveira A.C."/>
            <person name="Bevan M."/>
            <person name="Bancroft I."/>
            <person name="Minx P."/>
            <person name="Cordum H."/>
            <person name="Wilson R."/>
            <person name="Cheng Z."/>
            <person name="Jin W."/>
            <person name="Jiang J."/>
            <person name="Leong S.A."/>
            <person name="Iwama H."/>
            <person name="Gojobori T."/>
            <person name="Itoh T."/>
            <person name="Niimura Y."/>
            <person name="Fujii Y."/>
            <person name="Habara T."/>
            <person name="Sakai H."/>
            <person name="Sato Y."/>
            <person name="Wilson G."/>
            <person name="Kumar K."/>
            <person name="McCouch S."/>
            <person name="Juretic N."/>
            <person name="Hoen D."/>
            <person name="Wright S."/>
            <person name="Bruskiewich R."/>
            <person name="Bureau T."/>
            <person name="Miyao A."/>
            <person name="Hirochika H."/>
            <person name="Nishikawa T."/>
            <person name="Kadowaki K."/>
            <person name="Sugiura M."/>
            <person name="Burr B."/>
            <person name="Sasaki T."/>
        </authorList>
    </citation>
    <scope>NUCLEOTIDE SEQUENCE [LARGE SCALE GENOMIC DNA]</scope>
    <source>
        <strain evidence="3">cv. Nipponbare</strain>
    </source>
</reference>
<dbReference type="EMBL" id="AP005640">
    <property type="protein sequence ID" value="BAD17423.1"/>
    <property type="molecule type" value="Genomic_DNA"/>
</dbReference>
<dbReference type="AlphaFoldDB" id="Q6YY77"/>
<evidence type="ECO:0000313" key="3">
    <source>
        <dbReference type="Proteomes" id="UP000000763"/>
    </source>
</evidence>